<dbReference type="PANTHER" id="PTHR30032">
    <property type="entry name" value="N-ACETYLMURAMOYL-L-ALANINE AMIDASE-RELATED"/>
    <property type="match status" value="1"/>
</dbReference>
<feature type="signal peptide" evidence="1">
    <location>
        <begin position="1"/>
        <end position="28"/>
    </location>
</feature>
<comment type="caution">
    <text evidence="2">The sequence shown here is derived from an EMBL/GenBank/DDBJ whole genome shotgun (WGS) entry which is preliminary data.</text>
</comment>
<sequence>MSKRLTLTIAAAAAATALLFTGLAPANAADPWDPAIERIGGSDRYDTAVKISKKFPANIGYLFIATGEAFPDALGASAVAGHFGSPLLLVTRTSVPANVVTEINRLNPDAIVIVGGTGVISNAVQTKLATLAPVVTRVAGSDRYATNRKTNELAYDAVGNPPSLALVATGRDYPDALAAGVVGGLRSYPVVLVNGSAAALDAATKTHLADIGVQNGAGIIGGTGSVSTGIENGLTTLFPGNVFRASGPDRFATSAKVRDIFFAAHDTAFLATGAGFADALAGGPLAASVDGGLGGPLYLVQKNCIPAPVLTRLQADQPSKVVLLGGTGTLTADVANLKPC</sequence>
<dbReference type="AlphaFoldDB" id="A0A9X2GWL3"/>
<dbReference type="RefSeq" id="WP_156998756.1">
    <property type="nucleotide sequence ID" value="NZ_BAAANU010000039.1"/>
</dbReference>
<dbReference type="Proteomes" id="UP001139722">
    <property type="component" value="Unassembled WGS sequence"/>
</dbReference>
<proteinExistence type="predicted"/>
<dbReference type="InterPro" id="IPR051922">
    <property type="entry name" value="Bact_Sporulation_Assoc"/>
</dbReference>
<name>A0A9X2GWL3_9MICO</name>
<keyword evidence="1" id="KW-0732">Signal</keyword>
<dbReference type="OrthoDB" id="5116373at2"/>
<reference evidence="2" key="1">
    <citation type="submission" date="2022-06" db="EMBL/GenBank/DDBJ databases">
        <title>Sequencing the genomes of 1000 actinobacteria strains.</title>
        <authorList>
            <person name="Klenk H.-P."/>
        </authorList>
    </citation>
    <scope>NUCLEOTIDE SEQUENCE</scope>
    <source>
        <strain evidence="2">DSM 22016</strain>
    </source>
</reference>
<organism evidence="2 3">
    <name type="scientific">Agromyces terreus</name>
    <dbReference type="NCBI Taxonomy" id="424795"/>
    <lineage>
        <taxon>Bacteria</taxon>
        <taxon>Bacillati</taxon>
        <taxon>Actinomycetota</taxon>
        <taxon>Actinomycetes</taxon>
        <taxon>Micrococcales</taxon>
        <taxon>Microbacteriaceae</taxon>
        <taxon>Agromyces</taxon>
    </lineage>
</organism>
<evidence type="ECO:0000313" key="2">
    <source>
        <dbReference type="EMBL" id="MCP2370027.1"/>
    </source>
</evidence>
<keyword evidence="3" id="KW-1185">Reference proteome</keyword>
<feature type="chain" id="PRO_5040935866" evidence="1">
    <location>
        <begin position="29"/>
        <end position="340"/>
    </location>
</feature>
<protein>
    <submittedName>
        <fullName evidence="2">Cell wall-binding protein</fullName>
    </submittedName>
</protein>
<dbReference type="EMBL" id="JAMZDY010000001">
    <property type="protein sequence ID" value="MCP2370027.1"/>
    <property type="molecule type" value="Genomic_DNA"/>
</dbReference>
<dbReference type="Pfam" id="PF04122">
    <property type="entry name" value="CW_binding_2"/>
    <property type="match status" value="3"/>
</dbReference>
<dbReference type="PANTHER" id="PTHR30032:SF8">
    <property type="entry name" value="GERMINATION-SPECIFIC N-ACETYLMURAMOYL-L-ALANINE AMIDASE"/>
    <property type="match status" value="1"/>
</dbReference>
<dbReference type="InterPro" id="IPR007253">
    <property type="entry name" value="Cell_wall-bd_2"/>
</dbReference>
<dbReference type="Gene3D" id="3.40.50.12090">
    <property type="match status" value="1"/>
</dbReference>
<gene>
    <name evidence="2" type="ORF">BJ978_000703</name>
</gene>
<evidence type="ECO:0000313" key="3">
    <source>
        <dbReference type="Proteomes" id="UP001139722"/>
    </source>
</evidence>
<accession>A0A9X2GWL3</accession>
<evidence type="ECO:0000256" key="1">
    <source>
        <dbReference type="SAM" id="SignalP"/>
    </source>
</evidence>